<proteinExistence type="predicted"/>
<keyword evidence="3" id="KW-1185">Reference proteome</keyword>
<evidence type="ECO:0000313" key="2">
    <source>
        <dbReference type="EMBL" id="GGY26131.1"/>
    </source>
</evidence>
<gene>
    <name evidence="2" type="ORF">GCM10010326_20230</name>
</gene>
<protein>
    <submittedName>
        <fullName evidence="2">Uncharacterized protein</fullName>
    </submittedName>
</protein>
<dbReference type="Proteomes" id="UP000600946">
    <property type="component" value="Unassembled WGS sequence"/>
</dbReference>
<name>A0ABQ2ZY23_9ACTN</name>
<reference evidence="3" key="1">
    <citation type="journal article" date="2019" name="Int. J. Syst. Evol. Microbiol.">
        <title>The Global Catalogue of Microorganisms (GCM) 10K type strain sequencing project: providing services to taxonomists for standard genome sequencing and annotation.</title>
        <authorList>
            <consortium name="The Broad Institute Genomics Platform"/>
            <consortium name="The Broad Institute Genome Sequencing Center for Infectious Disease"/>
            <person name="Wu L."/>
            <person name="Ma J."/>
        </authorList>
    </citation>
    <scope>NUCLEOTIDE SEQUENCE [LARGE SCALE GENOMIC DNA]</scope>
    <source>
        <strain evidence="3">JCM 4594</strain>
    </source>
</reference>
<accession>A0ABQ2ZY23</accession>
<comment type="caution">
    <text evidence="2">The sequence shown here is derived from an EMBL/GenBank/DDBJ whole genome shotgun (WGS) entry which is preliminary data.</text>
</comment>
<evidence type="ECO:0000313" key="3">
    <source>
        <dbReference type="Proteomes" id="UP000600946"/>
    </source>
</evidence>
<sequence>MQLTTVRMRGAWLMVTRYEDSSDSARGVTANEGPSVPERDEGPLLEQCGGRNYWFWFSPR</sequence>
<feature type="region of interest" description="Disordered" evidence="1">
    <location>
        <begin position="23"/>
        <end position="43"/>
    </location>
</feature>
<organism evidence="2 3">
    <name type="scientific">Streptomyces xanthochromogenes</name>
    <dbReference type="NCBI Taxonomy" id="67384"/>
    <lineage>
        <taxon>Bacteria</taxon>
        <taxon>Bacillati</taxon>
        <taxon>Actinomycetota</taxon>
        <taxon>Actinomycetes</taxon>
        <taxon>Kitasatosporales</taxon>
        <taxon>Streptomycetaceae</taxon>
        <taxon>Streptomyces</taxon>
    </lineage>
</organism>
<dbReference type="EMBL" id="BMUU01000002">
    <property type="protein sequence ID" value="GGY26131.1"/>
    <property type="molecule type" value="Genomic_DNA"/>
</dbReference>
<evidence type="ECO:0000256" key="1">
    <source>
        <dbReference type="SAM" id="MobiDB-lite"/>
    </source>
</evidence>